<feature type="compositionally biased region" description="Low complexity" evidence="1">
    <location>
        <begin position="48"/>
        <end position="59"/>
    </location>
</feature>
<feature type="region of interest" description="Disordered" evidence="1">
    <location>
        <begin position="48"/>
        <end position="80"/>
    </location>
</feature>
<keyword evidence="2" id="KW-0732">Signal</keyword>
<gene>
    <name evidence="3" type="ORF">ORI27_23560</name>
</gene>
<protein>
    <submittedName>
        <fullName evidence="3">Uncharacterized protein</fullName>
    </submittedName>
</protein>
<dbReference type="Proteomes" id="UP001300745">
    <property type="component" value="Unassembled WGS sequence"/>
</dbReference>
<accession>A0ABT3SJH2</accession>
<evidence type="ECO:0000256" key="2">
    <source>
        <dbReference type="SAM" id="SignalP"/>
    </source>
</evidence>
<name>A0ABT3SJH2_9MYCO</name>
<feature type="chain" id="PRO_5045447092" evidence="2">
    <location>
        <begin position="46"/>
        <end position="323"/>
    </location>
</feature>
<organism evidence="3 4">
    <name type="scientific">Mycobacterium pinniadriaticum</name>
    <dbReference type="NCBI Taxonomy" id="2994102"/>
    <lineage>
        <taxon>Bacteria</taxon>
        <taxon>Bacillati</taxon>
        <taxon>Actinomycetota</taxon>
        <taxon>Actinomycetes</taxon>
        <taxon>Mycobacteriales</taxon>
        <taxon>Mycobacteriaceae</taxon>
        <taxon>Mycobacterium</taxon>
    </lineage>
</organism>
<proteinExistence type="predicted"/>
<feature type="signal peptide" evidence="2">
    <location>
        <begin position="1"/>
        <end position="45"/>
    </location>
</feature>
<feature type="compositionally biased region" description="Low complexity" evidence="1">
    <location>
        <begin position="99"/>
        <end position="114"/>
    </location>
</feature>
<dbReference type="EMBL" id="JAPJDO010000026">
    <property type="protein sequence ID" value="MCX2939679.1"/>
    <property type="molecule type" value="Genomic_DNA"/>
</dbReference>
<sequence length="323" mass="31863">MASGTTKTAKQGRNRALSVRTWLGAGALTIGVGAAMAAASGVAQADTGAHHATGSSTSASKHEAGPKHATAGSARSLVKVSKPAASPAAAVTSTTRAQAKAKSAASSPSAASQTVEDTQTVDTPIGPITVKISSTVPDPGESGPVSLSLNASTPIGNALFSLSGNETFVTDPAVKATFSITDGTLKVPAPVALIASGAGAVLAGGLAAYDSFNSFVSAAQSGNVGGAILAWAEAAPKFTHALLFGTDTLTLPLSTGDTGPVVELGIPIGGLFSPLRSVSVSWDEYSYVDESTGTEFVLDAADINFAGSKFGGAAPAFLQLFGL</sequence>
<evidence type="ECO:0000313" key="4">
    <source>
        <dbReference type="Proteomes" id="UP001300745"/>
    </source>
</evidence>
<evidence type="ECO:0000256" key="1">
    <source>
        <dbReference type="SAM" id="MobiDB-lite"/>
    </source>
</evidence>
<dbReference type="InterPro" id="IPR006311">
    <property type="entry name" value="TAT_signal"/>
</dbReference>
<reference evidence="3 4" key="1">
    <citation type="submission" date="2022-11" db="EMBL/GenBank/DDBJ databases">
        <title>Mycobacterium sp. nov.</title>
        <authorList>
            <person name="Papic B."/>
            <person name="Spicic S."/>
            <person name="Duvnjak S."/>
        </authorList>
    </citation>
    <scope>NUCLEOTIDE SEQUENCE [LARGE SCALE GENOMIC DNA]</scope>
    <source>
        <strain evidence="3 4">CVI_P4</strain>
    </source>
</reference>
<evidence type="ECO:0000313" key="3">
    <source>
        <dbReference type="EMBL" id="MCX2939679.1"/>
    </source>
</evidence>
<comment type="caution">
    <text evidence="3">The sequence shown here is derived from an EMBL/GenBank/DDBJ whole genome shotgun (WGS) entry which is preliminary data.</text>
</comment>
<keyword evidence="4" id="KW-1185">Reference proteome</keyword>
<feature type="region of interest" description="Disordered" evidence="1">
    <location>
        <begin position="99"/>
        <end position="145"/>
    </location>
</feature>
<dbReference type="PROSITE" id="PS51318">
    <property type="entry name" value="TAT"/>
    <property type="match status" value="1"/>
</dbReference>
<dbReference type="RefSeq" id="WP_265999484.1">
    <property type="nucleotide sequence ID" value="NZ_JAPJDN010000026.1"/>
</dbReference>